<feature type="transmembrane region" description="Helical" evidence="10">
    <location>
        <begin position="383"/>
        <end position="407"/>
    </location>
</feature>
<feature type="transmembrane region" description="Helical" evidence="10">
    <location>
        <begin position="271"/>
        <end position="291"/>
    </location>
</feature>
<keyword evidence="4 10" id="KW-0812">Transmembrane</keyword>
<evidence type="ECO:0000259" key="12">
    <source>
        <dbReference type="Pfam" id="PF00999"/>
    </source>
</evidence>
<feature type="transmembrane region" description="Helical" evidence="10">
    <location>
        <begin position="86"/>
        <end position="119"/>
    </location>
</feature>
<protein>
    <submittedName>
        <fullName evidence="13">Na+/H+ antiporter</fullName>
    </submittedName>
</protein>
<dbReference type="Gene3D" id="6.10.140.1330">
    <property type="match status" value="1"/>
</dbReference>
<evidence type="ECO:0000313" key="14">
    <source>
        <dbReference type="Proteomes" id="UP000192277"/>
    </source>
</evidence>
<keyword evidence="11" id="KW-0175">Coiled coil</keyword>
<keyword evidence="9 10" id="KW-0739">Sodium transport</keyword>
<dbReference type="NCBIfam" id="TIGR00831">
    <property type="entry name" value="a_cpa1"/>
    <property type="match status" value="1"/>
</dbReference>
<evidence type="ECO:0000313" key="13">
    <source>
        <dbReference type="EMBL" id="OQP45927.1"/>
    </source>
</evidence>
<feature type="transmembrane region" description="Helical" evidence="10">
    <location>
        <begin position="183"/>
        <end position="204"/>
    </location>
</feature>
<feature type="transmembrane region" description="Helical" evidence="10">
    <location>
        <begin position="233"/>
        <end position="250"/>
    </location>
</feature>
<evidence type="ECO:0000256" key="10">
    <source>
        <dbReference type="RuleBase" id="RU366002"/>
    </source>
</evidence>
<evidence type="ECO:0000256" key="7">
    <source>
        <dbReference type="ARBA" id="ARBA00023065"/>
    </source>
</evidence>
<feature type="transmembrane region" description="Helical" evidence="10">
    <location>
        <begin position="156"/>
        <end position="176"/>
    </location>
</feature>
<evidence type="ECO:0000256" key="6">
    <source>
        <dbReference type="ARBA" id="ARBA00023053"/>
    </source>
</evidence>
<keyword evidence="5 10" id="KW-1133">Transmembrane helix</keyword>
<evidence type="ECO:0000256" key="4">
    <source>
        <dbReference type="ARBA" id="ARBA00022692"/>
    </source>
</evidence>
<dbReference type="InterPro" id="IPR004705">
    <property type="entry name" value="Cation/H_exchanger_CPA1_bac"/>
</dbReference>
<evidence type="ECO:0000256" key="1">
    <source>
        <dbReference type="ARBA" id="ARBA00004651"/>
    </source>
</evidence>
<dbReference type="Pfam" id="PF00999">
    <property type="entry name" value="Na_H_Exchanger"/>
    <property type="match status" value="1"/>
</dbReference>
<dbReference type="InterPro" id="IPR006153">
    <property type="entry name" value="Cation/H_exchanger_TM"/>
</dbReference>
<dbReference type="PANTHER" id="PTHR10110">
    <property type="entry name" value="SODIUM/HYDROGEN EXCHANGER"/>
    <property type="match status" value="1"/>
</dbReference>
<feature type="coiled-coil region" evidence="11">
    <location>
        <begin position="423"/>
        <end position="478"/>
    </location>
</feature>
<keyword evidence="6 10" id="KW-0915">Sodium</keyword>
<gene>
    <name evidence="13" type="ORF">A4D02_32535</name>
</gene>
<feature type="transmembrane region" description="Helical" evidence="10">
    <location>
        <begin position="6"/>
        <end position="22"/>
    </location>
</feature>
<keyword evidence="10" id="KW-0050">Antiport</keyword>
<feature type="transmembrane region" description="Helical" evidence="10">
    <location>
        <begin position="303"/>
        <end position="336"/>
    </location>
</feature>
<feature type="transmembrane region" description="Helical" evidence="10">
    <location>
        <begin position="348"/>
        <end position="371"/>
    </location>
</feature>
<reference evidence="13 14" key="1">
    <citation type="submission" date="2016-04" db="EMBL/GenBank/DDBJ databases">
        <authorList>
            <person name="Chen L."/>
            <person name="Zhuang W."/>
            <person name="Wang G."/>
        </authorList>
    </citation>
    <scope>NUCLEOTIDE SEQUENCE [LARGE SCALE GENOMIC DNA]</scope>
    <source>
        <strain evidence="14">GR20</strain>
    </source>
</reference>
<name>A0ABX3NTI5_9BACT</name>
<evidence type="ECO:0000256" key="3">
    <source>
        <dbReference type="ARBA" id="ARBA00022475"/>
    </source>
</evidence>
<comment type="caution">
    <text evidence="13">The sequence shown here is derived from an EMBL/GenBank/DDBJ whole genome shotgun (WGS) entry which is preliminary data.</text>
</comment>
<evidence type="ECO:0000256" key="9">
    <source>
        <dbReference type="ARBA" id="ARBA00023201"/>
    </source>
</evidence>
<comment type="similarity">
    <text evidence="10">Belongs to the monovalent cation:proton antiporter 1 (CPA1) transporter (TC 2.A.36) family.</text>
</comment>
<comment type="function">
    <text evidence="10">Na(+)/H(+) antiporter that extrudes sodium in exchange for external protons.</text>
</comment>
<comment type="subcellular location">
    <subcellularLocation>
        <location evidence="1 10">Cell membrane</location>
        <topology evidence="1 10">Multi-pass membrane protein</topology>
    </subcellularLocation>
</comment>
<dbReference type="PANTHER" id="PTHR10110:SF86">
    <property type="entry name" value="SODIUM_HYDROGEN EXCHANGER 7"/>
    <property type="match status" value="1"/>
</dbReference>
<keyword evidence="14" id="KW-1185">Reference proteome</keyword>
<evidence type="ECO:0000256" key="8">
    <source>
        <dbReference type="ARBA" id="ARBA00023136"/>
    </source>
</evidence>
<dbReference type="RefSeq" id="WP_014221071.1">
    <property type="nucleotide sequence ID" value="NZ_LWBO01000018.1"/>
</dbReference>
<feature type="domain" description="Cation/H+ exchanger transmembrane" evidence="12">
    <location>
        <begin position="13"/>
        <end position="408"/>
    </location>
</feature>
<keyword evidence="7 10" id="KW-0406">Ion transport</keyword>
<evidence type="ECO:0000256" key="2">
    <source>
        <dbReference type="ARBA" id="ARBA00022448"/>
    </source>
</evidence>
<keyword evidence="8 10" id="KW-0472">Membrane</keyword>
<keyword evidence="3 10" id="KW-1003">Cell membrane</keyword>
<proteinExistence type="inferred from homology"/>
<comment type="caution">
    <text evidence="10">Lacks conserved residue(s) required for the propagation of feature annotation.</text>
</comment>
<accession>A0ABX3NTI5</accession>
<dbReference type="InterPro" id="IPR018422">
    <property type="entry name" value="Cation/H_exchanger_CPA1"/>
</dbReference>
<feature type="transmembrane region" description="Helical" evidence="10">
    <location>
        <begin position="29"/>
        <end position="49"/>
    </location>
</feature>
<dbReference type="EMBL" id="LWBO01000018">
    <property type="protein sequence ID" value="OQP45927.1"/>
    <property type="molecule type" value="Genomic_DNA"/>
</dbReference>
<sequence>MQHLFIQYVYLILIILALVMFANKLRLAYPIVLVVGGLALSFTTTFSNITIDPELVFFIFLPPLLFDSAWQVSWKEFWKWRRVITSFAFPIVILTSSVIAVVSWACIPGFTLALGFLLGGIVSPPDAISASTIMRQVKVPKGLVSIVEGESLLNDASSLIVFRFAIAAVITGQFHMSEAVGSFFLVIIMGTLIGLAIGFIFYAIHKWLPTTPSIEIILTLVVPYCMYYTAEHYHFSGVLSVVSGGLLLSAQRHRMLSYRSRIEGVNVWANLVFILNGLVFMLIGLQLPSIINQLGDDISVGSAIGYGLTISLALIVCRLLCTLGASVFTVFISRYITVADNSPGWRNPLIIGWAGMRGVVSLAAALSIPLLASNNQAFPYRNLILFITFIVILVTLVFQGLTLPWLIRKLKPTPVHNTIPENIQELNIQKKIAKCSIEFLEAKANEGKNVSEHLKNLHERLKIDMKLLTEQLDSSENNPERSIRNFQLIYLELLEKQRTTLNRVNHLQEYDEELIRKYMSLIDIEEYKIREKMVEESA</sequence>
<dbReference type="Proteomes" id="UP000192277">
    <property type="component" value="Unassembled WGS sequence"/>
</dbReference>
<organism evidence="13 14">
    <name type="scientific">Niastella koreensis</name>
    <dbReference type="NCBI Taxonomy" id="354356"/>
    <lineage>
        <taxon>Bacteria</taxon>
        <taxon>Pseudomonadati</taxon>
        <taxon>Bacteroidota</taxon>
        <taxon>Chitinophagia</taxon>
        <taxon>Chitinophagales</taxon>
        <taxon>Chitinophagaceae</taxon>
        <taxon>Niastella</taxon>
    </lineage>
</organism>
<evidence type="ECO:0000256" key="5">
    <source>
        <dbReference type="ARBA" id="ARBA00022989"/>
    </source>
</evidence>
<evidence type="ECO:0000256" key="11">
    <source>
        <dbReference type="SAM" id="Coils"/>
    </source>
</evidence>
<keyword evidence="2 10" id="KW-0813">Transport</keyword>